<accession>A0A1B6ILM2</accession>
<evidence type="ECO:0000256" key="5">
    <source>
        <dbReference type="ARBA" id="ARBA00022884"/>
    </source>
</evidence>
<keyword evidence="3" id="KW-0963">Cytoplasm</keyword>
<dbReference type="GO" id="GO:0003723">
    <property type="term" value="F:RNA binding"/>
    <property type="evidence" value="ECO:0007669"/>
    <property type="project" value="UniProtKB-KW"/>
</dbReference>
<keyword evidence="5" id="KW-0694">RNA-binding</keyword>
<evidence type="ECO:0000256" key="4">
    <source>
        <dbReference type="ARBA" id="ARBA00022723"/>
    </source>
</evidence>
<dbReference type="GO" id="GO:0046872">
    <property type="term" value="F:metal ion binding"/>
    <property type="evidence" value="ECO:0007669"/>
    <property type="project" value="UniProtKB-KW"/>
</dbReference>
<dbReference type="EMBL" id="GECU01003713">
    <property type="protein sequence ID" value="JAT03994.1"/>
    <property type="molecule type" value="Transcribed_RNA"/>
</dbReference>
<evidence type="ECO:0000256" key="2">
    <source>
        <dbReference type="ARBA" id="ARBA00007814"/>
    </source>
</evidence>
<dbReference type="InterPro" id="IPR040322">
    <property type="entry name" value="TROVE2"/>
</dbReference>
<feature type="domain" description="TROVE" evidence="7">
    <location>
        <begin position="1"/>
        <end position="365"/>
    </location>
</feature>
<protein>
    <recommendedName>
        <fullName evidence="7">TROVE domain-containing protein</fullName>
    </recommendedName>
</protein>
<keyword evidence="6" id="KW-0687">Ribonucleoprotein</keyword>
<name>A0A1B6ILM2_9HEMI</name>
<evidence type="ECO:0000313" key="9">
    <source>
        <dbReference type="EMBL" id="JAT03994.1"/>
    </source>
</evidence>
<dbReference type="InterPro" id="IPR008858">
    <property type="entry name" value="TROVE_dom"/>
</dbReference>
<sequence length="544" mass="62013">MSTSRELLEMRFKRFLHYGSEQPIYKAGERVSNKYYDLEKIPSLIKLINGQIHQSVIEIITKVAKEESSLWPDSVTYALAYCSHQDFSPELKNEAYKILRLVCKTARDIILFVKFHRELRGTKGGGNGFKRAVGQWYLVWMPFDLADILLHQKSYHGWKHTDVLRIAHIKPISIEQQLLFTYATRGLKEATTRFGESPNEQVQELLEYITTVESFRKIKEPEKAARALAVELHNLERVPTNLLKYQEIWNELITHMDVKTLLDNLQRLSILGFLKNNTVTVLKVVDVFNNLWKAETFKGHPSRVYIELLTYEKAAKYCLEIANKMNHPVSNLVPPKKPPKCNLVIKSALITFFYSLFKFQKPTGLRYLVAVDVRPKMFSDRCHYSLYLTPIEAATAISISLVRTEPDGNVTIGVYREAKGELEVMSFDKTSEINSYDTAFAQVKKGITPGPASVASAIHWAETNKRPVDVFLILSNYMVSTTGTRPSINQYRAAMNLPNAKVVTCSLSGNVRTHKDVEGQNMLSVVGFDDKVCRLIEAFAKGSF</sequence>
<dbReference type="PANTHER" id="PTHR14202">
    <property type="entry name" value="60 KDA RIBONUCLEOPROTEIN SSA/RO"/>
    <property type="match status" value="1"/>
</dbReference>
<reference evidence="8" key="1">
    <citation type="submission" date="2015-11" db="EMBL/GenBank/DDBJ databases">
        <title>De novo transcriptome assembly of four potential Pierce s Disease insect vectors from Arizona vineyards.</title>
        <authorList>
            <person name="Tassone E.E."/>
        </authorList>
    </citation>
    <scope>NUCLEOTIDE SEQUENCE</scope>
</reference>
<dbReference type="Gene3D" id="3.40.50.410">
    <property type="entry name" value="von Willebrand factor, type A domain"/>
    <property type="match status" value="1"/>
</dbReference>
<keyword evidence="4" id="KW-0479">Metal-binding</keyword>
<evidence type="ECO:0000256" key="1">
    <source>
        <dbReference type="ARBA" id="ARBA00004496"/>
    </source>
</evidence>
<evidence type="ECO:0000313" key="8">
    <source>
        <dbReference type="EMBL" id="JAS87827.1"/>
    </source>
</evidence>
<dbReference type="PANTHER" id="PTHR14202:SF0">
    <property type="entry name" value="RNA-BINDING PROTEIN RO60"/>
    <property type="match status" value="1"/>
</dbReference>
<dbReference type="PROSITE" id="PS50988">
    <property type="entry name" value="TROVE"/>
    <property type="match status" value="1"/>
</dbReference>
<dbReference type="AlphaFoldDB" id="A0A1B6ILM2"/>
<evidence type="ECO:0000259" key="7">
    <source>
        <dbReference type="PROSITE" id="PS50988"/>
    </source>
</evidence>
<dbReference type="InterPro" id="IPR056800">
    <property type="entry name" value="vWA_Ro60"/>
</dbReference>
<gene>
    <name evidence="9" type="ORF">g.33888</name>
    <name evidence="8" type="ORF">g.33889</name>
</gene>
<dbReference type="GO" id="GO:0005737">
    <property type="term" value="C:cytoplasm"/>
    <property type="evidence" value="ECO:0007669"/>
    <property type="project" value="UniProtKB-SubCell"/>
</dbReference>
<dbReference type="GO" id="GO:1990904">
    <property type="term" value="C:ribonucleoprotein complex"/>
    <property type="evidence" value="ECO:0007669"/>
    <property type="project" value="UniProtKB-KW"/>
</dbReference>
<evidence type="ECO:0000256" key="6">
    <source>
        <dbReference type="ARBA" id="ARBA00023274"/>
    </source>
</evidence>
<comment type="subcellular location">
    <subcellularLocation>
        <location evidence="1">Cytoplasm</location>
    </subcellularLocation>
</comment>
<dbReference type="InterPro" id="IPR036465">
    <property type="entry name" value="vWFA_dom_sf"/>
</dbReference>
<evidence type="ECO:0000256" key="3">
    <source>
        <dbReference type="ARBA" id="ARBA00022490"/>
    </source>
</evidence>
<dbReference type="EMBL" id="GECU01019879">
    <property type="protein sequence ID" value="JAS87827.1"/>
    <property type="molecule type" value="Transcribed_RNA"/>
</dbReference>
<comment type="similarity">
    <text evidence="2">Belongs to the Ro 60 kDa family.</text>
</comment>
<proteinExistence type="inferred from homology"/>
<dbReference type="SUPFAM" id="SSF53300">
    <property type="entry name" value="vWA-like"/>
    <property type="match status" value="1"/>
</dbReference>
<dbReference type="SUPFAM" id="SSF140864">
    <property type="entry name" value="TROVE domain-like"/>
    <property type="match status" value="1"/>
</dbReference>
<dbReference type="Pfam" id="PF25045">
    <property type="entry name" value="vWA_Ro60"/>
    <property type="match status" value="1"/>
</dbReference>
<organism evidence="8">
    <name type="scientific">Homalodisca liturata</name>
    <dbReference type="NCBI Taxonomy" id="320908"/>
    <lineage>
        <taxon>Eukaryota</taxon>
        <taxon>Metazoa</taxon>
        <taxon>Ecdysozoa</taxon>
        <taxon>Arthropoda</taxon>
        <taxon>Hexapoda</taxon>
        <taxon>Insecta</taxon>
        <taxon>Pterygota</taxon>
        <taxon>Neoptera</taxon>
        <taxon>Paraneoptera</taxon>
        <taxon>Hemiptera</taxon>
        <taxon>Auchenorrhyncha</taxon>
        <taxon>Membracoidea</taxon>
        <taxon>Cicadellidae</taxon>
        <taxon>Cicadellinae</taxon>
        <taxon>Proconiini</taxon>
        <taxon>Homalodisca</taxon>
    </lineage>
</organism>
<dbReference type="InterPro" id="IPR037214">
    <property type="entry name" value="TROVE_dom_sf"/>
</dbReference>